<feature type="signal peptide" evidence="5">
    <location>
        <begin position="1"/>
        <end position="26"/>
    </location>
</feature>
<dbReference type="SUPFAM" id="SSF46626">
    <property type="entry name" value="Cytochrome c"/>
    <property type="match status" value="1"/>
</dbReference>
<dbReference type="GO" id="GO:0020037">
    <property type="term" value="F:heme binding"/>
    <property type="evidence" value="ECO:0007669"/>
    <property type="project" value="InterPro"/>
</dbReference>
<evidence type="ECO:0000256" key="3">
    <source>
        <dbReference type="ARBA" id="ARBA00023004"/>
    </source>
</evidence>
<organism evidence="7 8">
    <name type="scientific">OM182 bacterium MED-G28</name>
    <dbReference type="NCBI Taxonomy" id="1986256"/>
    <lineage>
        <taxon>Bacteria</taxon>
        <taxon>Pseudomonadati</taxon>
        <taxon>Pseudomonadota</taxon>
        <taxon>Gammaproteobacteria</taxon>
        <taxon>OMG group</taxon>
        <taxon>OM182 clade</taxon>
    </lineage>
</organism>
<evidence type="ECO:0000313" key="7">
    <source>
        <dbReference type="EMBL" id="PDH33323.1"/>
    </source>
</evidence>
<reference evidence="7 8" key="1">
    <citation type="submission" date="2017-08" db="EMBL/GenBank/DDBJ databases">
        <title>Fine stratification of microbial communities through a metagenomic profile of the photic zone.</title>
        <authorList>
            <person name="Haro-Moreno J.M."/>
            <person name="Lopez-Perez M."/>
            <person name="De La Torre J."/>
            <person name="Picazo A."/>
            <person name="Camacho A."/>
            <person name="Rodriguez-Valera F."/>
        </authorList>
    </citation>
    <scope>NUCLEOTIDE SEQUENCE [LARGE SCALE GENOMIC DNA]</scope>
    <source>
        <strain evidence="7">MED-G28</strain>
    </source>
</reference>
<dbReference type="InterPro" id="IPR009056">
    <property type="entry name" value="Cyt_c-like_dom"/>
</dbReference>
<keyword evidence="5" id="KW-0732">Signal</keyword>
<dbReference type="AlphaFoldDB" id="A0A2A5WAK6"/>
<evidence type="ECO:0000256" key="1">
    <source>
        <dbReference type="ARBA" id="ARBA00022617"/>
    </source>
</evidence>
<evidence type="ECO:0000313" key="8">
    <source>
        <dbReference type="Proteomes" id="UP000219329"/>
    </source>
</evidence>
<dbReference type="InterPro" id="IPR036909">
    <property type="entry name" value="Cyt_c-like_dom_sf"/>
</dbReference>
<dbReference type="PROSITE" id="PS51007">
    <property type="entry name" value="CYTC"/>
    <property type="match status" value="1"/>
</dbReference>
<sequence length="135" mass="14919">MNQQNRRLSKFLVGLICVLLGQVVLAQEGMPDKADPMIKSKSAAAVGKSHYLINCQQCHDADGRALANIDFIAADLTAPDTWFYGVTPLHIFRSIKFGAGLEMPPFSDSLEDKTIWQIVAHVLNIGPRENRPTQD</sequence>
<dbReference type="GO" id="GO:0046872">
    <property type="term" value="F:metal ion binding"/>
    <property type="evidence" value="ECO:0007669"/>
    <property type="project" value="UniProtKB-KW"/>
</dbReference>
<comment type="caution">
    <text evidence="7">The sequence shown here is derived from an EMBL/GenBank/DDBJ whole genome shotgun (WGS) entry which is preliminary data.</text>
</comment>
<proteinExistence type="predicted"/>
<evidence type="ECO:0000256" key="5">
    <source>
        <dbReference type="SAM" id="SignalP"/>
    </source>
</evidence>
<dbReference type="Pfam" id="PF13442">
    <property type="entry name" value="Cytochrome_CBB3"/>
    <property type="match status" value="1"/>
</dbReference>
<keyword evidence="1 4" id="KW-0349">Heme</keyword>
<name>A0A2A5WAK6_9GAMM</name>
<evidence type="ECO:0000259" key="6">
    <source>
        <dbReference type="PROSITE" id="PS51007"/>
    </source>
</evidence>
<keyword evidence="2 4" id="KW-0479">Metal-binding</keyword>
<feature type="chain" id="PRO_5012969726" description="Cytochrome c domain-containing protein" evidence="5">
    <location>
        <begin position="27"/>
        <end position="135"/>
    </location>
</feature>
<keyword evidence="3 4" id="KW-0408">Iron</keyword>
<evidence type="ECO:0000256" key="2">
    <source>
        <dbReference type="ARBA" id="ARBA00022723"/>
    </source>
</evidence>
<feature type="domain" description="Cytochrome c" evidence="6">
    <location>
        <begin position="42"/>
        <end position="126"/>
    </location>
</feature>
<dbReference type="EMBL" id="NTJZ01000009">
    <property type="protein sequence ID" value="PDH33323.1"/>
    <property type="molecule type" value="Genomic_DNA"/>
</dbReference>
<protein>
    <recommendedName>
        <fullName evidence="6">Cytochrome c domain-containing protein</fullName>
    </recommendedName>
</protein>
<accession>A0A2A5WAK6</accession>
<dbReference type="Proteomes" id="UP000219329">
    <property type="component" value="Unassembled WGS sequence"/>
</dbReference>
<dbReference type="GO" id="GO:0009055">
    <property type="term" value="F:electron transfer activity"/>
    <property type="evidence" value="ECO:0007669"/>
    <property type="project" value="InterPro"/>
</dbReference>
<dbReference type="Gene3D" id="1.10.760.10">
    <property type="entry name" value="Cytochrome c-like domain"/>
    <property type="match status" value="1"/>
</dbReference>
<evidence type="ECO:0000256" key="4">
    <source>
        <dbReference type="PROSITE-ProRule" id="PRU00433"/>
    </source>
</evidence>
<gene>
    <name evidence="7" type="ORF">CNF02_09035</name>
</gene>